<keyword evidence="2" id="KW-0378">Hydrolase</keyword>
<dbReference type="PANTHER" id="PTHR11839">
    <property type="entry name" value="UDP/ADP-SUGAR PYROPHOSPHATASE"/>
    <property type="match status" value="1"/>
</dbReference>
<dbReference type="PROSITE" id="PS51462">
    <property type="entry name" value="NUDIX"/>
    <property type="match status" value="1"/>
</dbReference>
<dbReference type="PANTHER" id="PTHR11839:SF18">
    <property type="entry name" value="NUDIX HYDROLASE DOMAIN-CONTAINING PROTEIN"/>
    <property type="match status" value="1"/>
</dbReference>
<evidence type="ECO:0000256" key="2">
    <source>
        <dbReference type="ARBA" id="ARBA00022801"/>
    </source>
</evidence>
<evidence type="ECO:0000256" key="1">
    <source>
        <dbReference type="ARBA" id="ARBA00001946"/>
    </source>
</evidence>
<protein>
    <recommendedName>
        <fullName evidence="3">Nudix hydrolase domain-containing protein</fullName>
    </recommendedName>
</protein>
<dbReference type="InterPro" id="IPR015797">
    <property type="entry name" value="NUDIX_hydrolase-like_dom_sf"/>
</dbReference>
<proteinExistence type="predicted"/>
<reference evidence="4" key="1">
    <citation type="submission" date="2018-05" db="EMBL/GenBank/DDBJ databases">
        <authorList>
            <person name="Lanie J.A."/>
            <person name="Ng W.-L."/>
            <person name="Kazmierczak K.M."/>
            <person name="Andrzejewski T.M."/>
            <person name="Davidsen T.M."/>
            <person name="Wayne K.J."/>
            <person name="Tettelin H."/>
            <person name="Glass J.I."/>
            <person name="Rusch D."/>
            <person name="Podicherti R."/>
            <person name="Tsui H.-C.T."/>
            <person name="Winkler M.E."/>
        </authorList>
    </citation>
    <scope>NUCLEOTIDE SEQUENCE</scope>
</reference>
<name>A0A383F6J0_9ZZZZ</name>
<dbReference type="AlphaFoldDB" id="A0A383F6J0"/>
<dbReference type="GO" id="GO:0019693">
    <property type="term" value="P:ribose phosphate metabolic process"/>
    <property type="evidence" value="ECO:0007669"/>
    <property type="project" value="TreeGrafter"/>
</dbReference>
<dbReference type="EMBL" id="UINC01232019">
    <property type="protein sequence ID" value="SVE64802.1"/>
    <property type="molecule type" value="Genomic_DNA"/>
</dbReference>
<feature type="non-terminal residue" evidence="4">
    <location>
        <position position="180"/>
    </location>
</feature>
<sequence>MADKIRKWEKRGSRSLSDHRIFQLREDTVVNPRTGNEHKMVVLECPDWVNIIALTPEREVVMVEQYRQGSETVELEIPGGMMDPHETDPVATALRELQEETGYTGDNASARQIGECLANPAIMNNRVHTILVGNCHRTHEMQMDDGEDLLTRLVPIDDLPRLVKENKIRHSVILAALHYF</sequence>
<dbReference type="Gene3D" id="3.90.79.10">
    <property type="entry name" value="Nucleoside Triphosphate Pyrophosphohydrolase"/>
    <property type="match status" value="1"/>
</dbReference>
<dbReference type="GO" id="GO:0005829">
    <property type="term" value="C:cytosol"/>
    <property type="evidence" value="ECO:0007669"/>
    <property type="project" value="TreeGrafter"/>
</dbReference>
<dbReference type="InterPro" id="IPR000086">
    <property type="entry name" value="NUDIX_hydrolase_dom"/>
</dbReference>
<feature type="domain" description="Nudix hydrolase" evidence="3">
    <location>
        <begin position="44"/>
        <end position="176"/>
    </location>
</feature>
<evidence type="ECO:0000313" key="4">
    <source>
        <dbReference type="EMBL" id="SVE64802.1"/>
    </source>
</evidence>
<dbReference type="GO" id="GO:0016787">
    <property type="term" value="F:hydrolase activity"/>
    <property type="evidence" value="ECO:0007669"/>
    <property type="project" value="UniProtKB-KW"/>
</dbReference>
<gene>
    <name evidence="4" type="ORF">METZ01_LOCUS517656</name>
</gene>
<dbReference type="GO" id="GO:0006753">
    <property type="term" value="P:nucleoside phosphate metabolic process"/>
    <property type="evidence" value="ECO:0007669"/>
    <property type="project" value="TreeGrafter"/>
</dbReference>
<dbReference type="Pfam" id="PF00293">
    <property type="entry name" value="NUDIX"/>
    <property type="match status" value="1"/>
</dbReference>
<dbReference type="CDD" id="cd03424">
    <property type="entry name" value="NUDIX_ADPRase_Nudt5_UGPPase_Nudt14"/>
    <property type="match status" value="1"/>
</dbReference>
<evidence type="ECO:0000259" key="3">
    <source>
        <dbReference type="PROSITE" id="PS51462"/>
    </source>
</evidence>
<organism evidence="4">
    <name type="scientific">marine metagenome</name>
    <dbReference type="NCBI Taxonomy" id="408172"/>
    <lineage>
        <taxon>unclassified sequences</taxon>
        <taxon>metagenomes</taxon>
        <taxon>ecological metagenomes</taxon>
    </lineage>
</organism>
<accession>A0A383F6J0</accession>
<dbReference type="SUPFAM" id="SSF55811">
    <property type="entry name" value="Nudix"/>
    <property type="match status" value="1"/>
</dbReference>
<comment type="cofactor">
    <cofactor evidence="1">
        <name>Mg(2+)</name>
        <dbReference type="ChEBI" id="CHEBI:18420"/>
    </cofactor>
</comment>